<dbReference type="EMBL" id="CAUOFW020001985">
    <property type="protein sequence ID" value="CAK9150162.1"/>
    <property type="molecule type" value="Genomic_DNA"/>
</dbReference>
<dbReference type="Proteomes" id="UP001642360">
    <property type="component" value="Unassembled WGS sequence"/>
</dbReference>
<dbReference type="PANTHER" id="PTHR48044">
    <property type="entry name" value="GLYCOSYLTRANSFERASE"/>
    <property type="match status" value="1"/>
</dbReference>
<dbReference type="PANTHER" id="PTHR48044:SF39">
    <property type="entry name" value="GLYCOSYLTRANSFERASE"/>
    <property type="match status" value="1"/>
</dbReference>
<name>A0ABC8S6Z5_9AQUA</name>
<gene>
    <name evidence="2" type="ORF">ILEXP_LOCUS18270</name>
</gene>
<evidence type="ECO:0000256" key="1">
    <source>
        <dbReference type="ARBA" id="ARBA00022679"/>
    </source>
</evidence>
<organism evidence="2 3">
    <name type="scientific">Ilex paraguariensis</name>
    <name type="common">yerba mate</name>
    <dbReference type="NCBI Taxonomy" id="185542"/>
    <lineage>
        <taxon>Eukaryota</taxon>
        <taxon>Viridiplantae</taxon>
        <taxon>Streptophyta</taxon>
        <taxon>Embryophyta</taxon>
        <taxon>Tracheophyta</taxon>
        <taxon>Spermatophyta</taxon>
        <taxon>Magnoliopsida</taxon>
        <taxon>eudicotyledons</taxon>
        <taxon>Gunneridae</taxon>
        <taxon>Pentapetalae</taxon>
        <taxon>asterids</taxon>
        <taxon>campanulids</taxon>
        <taxon>Aquifoliales</taxon>
        <taxon>Aquifoliaceae</taxon>
        <taxon>Ilex</taxon>
    </lineage>
</organism>
<dbReference type="GO" id="GO:0008194">
    <property type="term" value="F:UDP-glycosyltransferase activity"/>
    <property type="evidence" value="ECO:0007669"/>
    <property type="project" value="UniProtKB-ARBA"/>
</dbReference>
<reference evidence="2 3" key="1">
    <citation type="submission" date="2024-02" db="EMBL/GenBank/DDBJ databases">
        <authorList>
            <person name="Vignale AGUSTIN F."/>
            <person name="Sosa J E."/>
            <person name="Modenutti C."/>
        </authorList>
    </citation>
    <scope>NUCLEOTIDE SEQUENCE [LARGE SCALE GENOMIC DNA]</scope>
</reference>
<keyword evidence="3" id="KW-1185">Reference proteome</keyword>
<accession>A0ABC8S6Z5</accession>
<dbReference type="AlphaFoldDB" id="A0ABC8S6Z5"/>
<proteinExistence type="predicted"/>
<evidence type="ECO:0000313" key="2">
    <source>
        <dbReference type="EMBL" id="CAK9150162.1"/>
    </source>
</evidence>
<dbReference type="CDD" id="cd03784">
    <property type="entry name" value="GT1_Gtf-like"/>
    <property type="match status" value="1"/>
</dbReference>
<dbReference type="Gene3D" id="3.40.50.2000">
    <property type="entry name" value="Glycogen Phosphorylase B"/>
    <property type="match status" value="3"/>
</dbReference>
<dbReference type="InterPro" id="IPR002213">
    <property type="entry name" value="UDP_glucos_trans"/>
</dbReference>
<comment type="caution">
    <text evidence="2">The sequence shown here is derived from an EMBL/GenBank/DDBJ whole genome shotgun (WGS) entry which is preliminary data.</text>
</comment>
<dbReference type="GO" id="GO:1901135">
    <property type="term" value="P:carbohydrate derivative metabolic process"/>
    <property type="evidence" value="ECO:0007669"/>
    <property type="project" value="UniProtKB-ARBA"/>
</dbReference>
<protein>
    <submittedName>
        <fullName evidence="2">Uncharacterized protein</fullName>
    </submittedName>
</protein>
<sequence length="311" mass="35436">MSTLKTAFEMASHSFDDIVKTPKPDLLIYDLNQPWAAAVASSHNIPAVHQSGKEFPFPEIYLHEHEGNKLREALHSSVNDVKEEDRFHEAMERSCNIVLIKTFRTIEDKYINYLSVLVEKKIVPVGPLVQDAVNDEHEEIIKWLDKKDEASAIFVSFGSEYFLSKEEIEEVAHGLELSKVNFIWVVRFPVGEKIKIEEALPERFLERVGERGRILEGWSPQAKILRHPSTGGFPLNARMVEEVGVGIEVVRDKNGRLHREEIAKVIGKVVVENGGEIVRRKASELREKIRIKGEEETVGVVEELVQLCRKV</sequence>
<keyword evidence="1" id="KW-0808">Transferase</keyword>
<evidence type="ECO:0000313" key="3">
    <source>
        <dbReference type="Proteomes" id="UP001642360"/>
    </source>
</evidence>
<dbReference type="SUPFAM" id="SSF53756">
    <property type="entry name" value="UDP-Glycosyltransferase/glycogen phosphorylase"/>
    <property type="match status" value="1"/>
</dbReference>